<protein>
    <submittedName>
        <fullName evidence="2">DUF4437 domain-containing protein</fullName>
    </submittedName>
</protein>
<name>A0A3M8SZ37_9GAMM</name>
<dbReference type="SUPFAM" id="SSF51182">
    <property type="entry name" value="RmlC-like cupins"/>
    <property type="match status" value="1"/>
</dbReference>
<feature type="chain" id="PRO_5018041921" evidence="1">
    <location>
        <begin position="21"/>
        <end position="171"/>
    </location>
</feature>
<dbReference type="OrthoDB" id="1433532at2"/>
<dbReference type="Pfam" id="PF14499">
    <property type="entry name" value="DUF4437"/>
    <property type="match status" value="1"/>
</dbReference>
<dbReference type="InterPro" id="IPR014710">
    <property type="entry name" value="RmlC-like_jellyroll"/>
</dbReference>
<gene>
    <name evidence="2" type="ORF">EER27_07075</name>
</gene>
<feature type="signal peptide" evidence="1">
    <location>
        <begin position="1"/>
        <end position="20"/>
    </location>
</feature>
<keyword evidence="1" id="KW-0732">Signal</keyword>
<evidence type="ECO:0000256" key="1">
    <source>
        <dbReference type="SAM" id="SignalP"/>
    </source>
</evidence>
<organism evidence="2 3">
    <name type="scientific">Montanilutibacter psychrotolerans</name>
    <dbReference type="NCBI Taxonomy" id="1327343"/>
    <lineage>
        <taxon>Bacteria</taxon>
        <taxon>Pseudomonadati</taxon>
        <taxon>Pseudomonadota</taxon>
        <taxon>Gammaproteobacteria</taxon>
        <taxon>Lysobacterales</taxon>
        <taxon>Lysobacteraceae</taxon>
        <taxon>Montanilutibacter</taxon>
    </lineage>
</organism>
<dbReference type="Proteomes" id="UP000267049">
    <property type="component" value="Unassembled WGS sequence"/>
</dbReference>
<reference evidence="2 3" key="1">
    <citation type="submission" date="2018-11" db="EMBL/GenBank/DDBJ databases">
        <title>Lysobacter cryohumiis sp. nov., isolated from soil in the Tianshan Mountains, Xinjiang, China.</title>
        <authorList>
            <person name="Luo Y."/>
            <person name="Sheng H."/>
        </authorList>
    </citation>
    <scope>NUCLEOTIDE SEQUENCE [LARGE SCALE GENOMIC DNA]</scope>
    <source>
        <strain evidence="2 3">ZS60</strain>
    </source>
</reference>
<dbReference type="Gene3D" id="2.60.120.10">
    <property type="entry name" value="Jelly Rolls"/>
    <property type="match status" value="1"/>
</dbReference>
<comment type="caution">
    <text evidence="2">The sequence shown here is derived from an EMBL/GenBank/DDBJ whole genome shotgun (WGS) entry which is preliminary data.</text>
</comment>
<sequence>MKRPHTLVLLAMLPCALAAAQTPQPAEPATMPASTHVMIKASAVPWGDPPPGLGKGAQTAVMSGDPGQPGMYVIRIKAPPGFKVAKHWHPTDEQVTLIEGDLMFEMGDGADQHSTTLAPGDYVLMPARIHHAASTVGGAVVQINGQGPFEINYVDPKDDPRNAMPAADATK</sequence>
<proteinExistence type="predicted"/>
<accession>A0A3M8SZ37</accession>
<dbReference type="InterPro" id="IPR028013">
    <property type="entry name" value="DUF4437"/>
</dbReference>
<evidence type="ECO:0000313" key="2">
    <source>
        <dbReference type="EMBL" id="RNF84160.1"/>
    </source>
</evidence>
<dbReference type="CDD" id="cd06989">
    <property type="entry name" value="cupin_DRT102"/>
    <property type="match status" value="1"/>
</dbReference>
<dbReference type="EMBL" id="RIBS01000003">
    <property type="protein sequence ID" value="RNF84160.1"/>
    <property type="molecule type" value="Genomic_DNA"/>
</dbReference>
<dbReference type="InterPro" id="IPR011051">
    <property type="entry name" value="RmlC_Cupin_sf"/>
</dbReference>
<dbReference type="RefSeq" id="WP_123087345.1">
    <property type="nucleotide sequence ID" value="NZ_RIBS01000003.1"/>
</dbReference>
<keyword evidence="3" id="KW-1185">Reference proteome</keyword>
<evidence type="ECO:0000313" key="3">
    <source>
        <dbReference type="Proteomes" id="UP000267049"/>
    </source>
</evidence>
<dbReference type="AlphaFoldDB" id="A0A3M8SZ37"/>